<evidence type="ECO:0000313" key="1">
    <source>
        <dbReference type="EMBL" id="RHX87600.1"/>
    </source>
</evidence>
<comment type="caution">
    <text evidence="1">The sequence shown here is derived from an EMBL/GenBank/DDBJ whole genome shotgun (WGS) entry which is preliminary data.</text>
</comment>
<protein>
    <submittedName>
        <fullName evidence="1">Uncharacterized protein</fullName>
    </submittedName>
</protein>
<dbReference type="Proteomes" id="UP000266669">
    <property type="component" value="Unassembled WGS sequence"/>
</dbReference>
<organism evidence="1 2">
    <name type="scientific">Leptospira stimsonii</name>
    <dbReference type="NCBI Taxonomy" id="2202203"/>
    <lineage>
        <taxon>Bacteria</taxon>
        <taxon>Pseudomonadati</taxon>
        <taxon>Spirochaetota</taxon>
        <taxon>Spirochaetia</taxon>
        <taxon>Leptospirales</taxon>
        <taxon>Leptospiraceae</taxon>
        <taxon>Leptospira</taxon>
    </lineage>
</organism>
<dbReference type="AlphaFoldDB" id="A0A8B3CU83"/>
<proteinExistence type="predicted"/>
<gene>
    <name evidence="1" type="ORF">DLM78_00920</name>
</gene>
<reference evidence="2" key="1">
    <citation type="submission" date="2018-05" db="EMBL/GenBank/DDBJ databases">
        <title>Leptospira yasudae sp. nov. and Leptospira stimsonii sp. nov., two pathogenic species of the genus Leptospira isolated from environmental sources.</title>
        <authorList>
            <person name="Casanovas-Massana A."/>
            <person name="Hamond C."/>
            <person name="Santos L.A."/>
            <person name="Hacker K.P."/>
            <person name="Balassiano I."/>
            <person name="Medeiros M.A."/>
            <person name="Reis M.G."/>
            <person name="Ko A.I."/>
            <person name="Wunder E.A."/>
        </authorList>
    </citation>
    <scope>NUCLEOTIDE SEQUENCE [LARGE SCALE GENOMIC DNA]</scope>
    <source>
        <strain evidence="2">AMB6-RJ</strain>
    </source>
</reference>
<accession>A0A8B3CU83</accession>
<sequence length="62" mass="7519">MSCEFKRCFPNSRRESDFKIKRRIFSCSWSESLSQLSRKFKVDLFLFGSDGERRIYLKISDR</sequence>
<evidence type="ECO:0000313" key="2">
    <source>
        <dbReference type="Proteomes" id="UP000266669"/>
    </source>
</evidence>
<dbReference type="EMBL" id="QHCS01000001">
    <property type="protein sequence ID" value="RHX87600.1"/>
    <property type="molecule type" value="Genomic_DNA"/>
</dbReference>
<name>A0A8B3CU83_9LEPT</name>